<keyword evidence="2" id="KW-1185">Reference proteome</keyword>
<organism evidence="1 2">
    <name type="scientific">Iphiclides podalirius</name>
    <name type="common">scarce swallowtail</name>
    <dbReference type="NCBI Taxonomy" id="110791"/>
    <lineage>
        <taxon>Eukaryota</taxon>
        <taxon>Metazoa</taxon>
        <taxon>Ecdysozoa</taxon>
        <taxon>Arthropoda</taxon>
        <taxon>Hexapoda</taxon>
        <taxon>Insecta</taxon>
        <taxon>Pterygota</taxon>
        <taxon>Neoptera</taxon>
        <taxon>Endopterygota</taxon>
        <taxon>Lepidoptera</taxon>
        <taxon>Glossata</taxon>
        <taxon>Ditrysia</taxon>
        <taxon>Papilionoidea</taxon>
        <taxon>Papilionidae</taxon>
        <taxon>Papilioninae</taxon>
        <taxon>Iphiclides</taxon>
    </lineage>
</organism>
<dbReference type="EMBL" id="OW152818">
    <property type="protein sequence ID" value="CAH2070803.1"/>
    <property type="molecule type" value="Genomic_DNA"/>
</dbReference>
<gene>
    <name evidence="1" type="ORF">IPOD504_LOCUS14851</name>
</gene>
<proteinExistence type="predicted"/>
<evidence type="ECO:0000313" key="1">
    <source>
        <dbReference type="EMBL" id="CAH2070803.1"/>
    </source>
</evidence>
<feature type="non-terminal residue" evidence="1">
    <location>
        <position position="98"/>
    </location>
</feature>
<reference evidence="1" key="1">
    <citation type="submission" date="2022-03" db="EMBL/GenBank/DDBJ databases">
        <authorList>
            <person name="Martin H S."/>
        </authorList>
    </citation>
    <scope>NUCLEOTIDE SEQUENCE</scope>
</reference>
<dbReference type="Proteomes" id="UP000837857">
    <property type="component" value="Chromosome 6"/>
</dbReference>
<name>A0ABN8J1A8_9NEOP</name>
<sequence length="98" mass="10390">MGVDSERSWGAVLAFCEDIITQKEAAEREMSFKVCPFVSGNSRQKPTATDKIAAKTKQGTHCGLKVAMNGATIAPNLAPMDVAPKAMFRIGVGNSSDT</sequence>
<evidence type="ECO:0000313" key="2">
    <source>
        <dbReference type="Proteomes" id="UP000837857"/>
    </source>
</evidence>
<protein>
    <submittedName>
        <fullName evidence="1">Uncharacterized protein</fullName>
    </submittedName>
</protein>
<accession>A0ABN8J1A8</accession>